<dbReference type="Pfam" id="PF00213">
    <property type="entry name" value="OSCP"/>
    <property type="match status" value="1"/>
</dbReference>
<keyword evidence="2" id="KW-0813">Transport</keyword>
<dbReference type="Proteomes" id="UP000509742">
    <property type="component" value="Chromosome"/>
</dbReference>
<evidence type="ECO:0000313" key="7">
    <source>
        <dbReference type="EMBL" id="BCD46638.1"/>
    </source>
</evidence>
<dbReference type="InterPro" id="IPR000711">
    <property type="entry name" value="ATPase_OSCP/dsu"/>
</dbReference>
<evidence type="ECO:0000256" key="5">
    <source>
        <dbReference type="ARBA" id="ARBA00023136"/>
    </source>
</evidence>
<evidence type="ECO:0000256" key="3">
    <source>
        <dbReference type="ARBA" id="ARBA00022781"/>
    </source>
</evidence>
<dbReference type="SUPFAM" id="SSF47928">
    <property type="entry name" value="N-terminal domain of the delta subunit of the F1F0-ATP synthase"/>
    <property type="match status" value="1"/>
</dbReference>
<keyword evidence="5" id="KW-0472">Membrane</keyword>
<dbReference type="InterPro" id="IPR026015">
    <property type="entry name" value="ATP_synth_OSCP/delta_N_sf"/>
</dbReference>
<dbReference type="Proteomes" id="UP000317935">
    <property type="component" value="Chromosome"/>
</dbReference>
<keyword evidence="4" id="KW-0406">Ion transport</keyword>
<gene>
    <name evidence="8" type="primary">atpH</name>
    <name evidence="7" type="ORF">NHP190020_16770</name>
    <name evidence="8" type="ORF">SNTW_16160</name>
</gene>
<keyword evidence="3" id="KW-0375">Hydrogen ion transport</keyword>
<evidence type="ECO:0000256" key="4">
    <source>
        <dbReference type="ARBA" id="ARBA00023065"/>
    </source>
</evidence>
<name>A0A6J4D008_9HELI</name>
<comment type="subcellular location">
    <subcellularLocation>
        <location evidence="1">Membrane</location>
    </subcellularLocation>
</comment>
<dbReference type="EMBL" id="AP023036">
    <property type="protein sequence ID" value="BCD46638.1"/>
    <property type="molecule type" value="Genomic_DNA"/>
</dbReference>
<proteinExistence type="predicted"/>
<sequence>MIALIAKKYTEALRRSLSPEELEATMGGLETICALYNHPDFLELIASPYYPESLKQDILTSFLEQKEGKLHNLIALLTIHKRLSLLPLIYQELLAQTQRKKNIYQGYLYCNQNIPSEQAEQLKQEVSAYLNISLELKIFHQDKEGLRLDIPDLEIEIAFYKDYFFKQLKRYIMEAV</sequence>
<evidence type="ECO:0000256" key="1">
    <source>
        <dbReference type="ARBA" id="ARBA00004370"/>
    </source>
</evidence>
<reference evidence="7 10" key="2">
    <citation type="submission" date="2020-04" db="EMBL/GenBank/DDBJ databases">
        <title>Genomic analysis of gastric non-Helicobacter pylori Helicobacters isolated in Japan.</title>
        <authorList>
            <person name="Suzuki M."/>
            <person name="Rimbara E."/>
        </authorList>
    </citation>
    <scope>NUCLEOTIDE SEQUENCE [LARGE SCALE GENOMIC DNA]</scope>
    <source>
        <strain evidence="7 10">NHP19-0020</strain>
    </source>
</reference>
<dbReference type="GeneID" id="56928778"/>
<keyword evidence="6" id="KW-0066">ATP synthesis</keyword>
<accession>A0A6J4D008</accession>
<evidence type="ECO:0000313" key="9">
    <source>
        <dbReference type="Proteomes" id="UP000317935"/>
    </source>
</evidence>
<dbReference type="EMBL" id="AP019774">
    <property type="protein sequence ID" value="BCD70971.1"/>
    <property type="molecule type" value="Genomic_DNA"/>
</dbReference>
<dbReference type="GO" id="GO:0016020">
    <property type="term" value="C:membrane"/>
    <property type="evidence" value="ECO:0007669"/>
    <property type="project" value="UniProtKB-SubCell"/>
</dbReference>
<evidence type="ECO:0000313" key="10">
    <source>
        <dbReference type="Proteomes" id="UP000509742"/>
    </source>
</evidence>
<dbReference type="AlphaFoldDB" id="A0A6J4D008"/>
<dbReference type="Gene3D" id="1.10.520.20">
    <property type="entry name" value="N-terminal domain of the delta subunit of the F1F0-ATP synthase"/>
    <property type="match status" value="1"/>
</dbReference>
<evidence type="ECO:0000256" key="2">
    <source>
        <dbReference type="ARBA" id="ARBA00022448"/>
    </source>
</evidence>
<dbReference type="NCBIfam" id="NF006291">
    <property type="entry name" value="PRK08474.1"/>
    <property type="match status" value="1"/>
</dbReference>
<reference evidence="8 9" key="1">
    <citation type="submission" date="2019-06" db="EMBL/GenBank/DDBJ databases">
        <title>Complete genome sequence of Helicobacter suis SNTW101c.</title>
        <authorList>
            <person name="Rimbara E."/>
            <person name="Suzuki M."/>
            <person name="Matsui H."/>
            <person name="Nakamura M."/>
            <person name="Mori S."/>
            <person name="Shibayama K."/>
        </authorList>
    </citation>
    <scope>NUCLEOTIDE SEQUENCE [LARGE SCALE GENOMIC DNA]</scope>
    <source>
        <strain evidence="8 9">SNTW101c</strain>
    </source>
</reference>
<dbReference type="OrthoDB" id="5339308at2"/>
<organism evidence="8 9">
    <name type="scientific">Helicobacter suis</name>
    <dbReference type="NCBI Taxonomy" id="104628"/>
    <lineage>
        <taxon>Bacteria</taxon>
        <taxon>Pseudomonadati</taxon>
        <taxon>Campylobacterota</taxon>
        <taxon>Epsilonproteobacteria</taxon>
        <taxon>Campylobacterales</taxon>
        <taxon>Helicobacteraceae</taxon>
        <taxon>Helicobacter</taxon>
    </lineage>
</organism>
<evidence type="ECO:0000256" key="6">
    <source>
        <dbReference type="ARBA" id="ARBA00023310"/>
    </source>
</evidence>
<dbReference type="RefSeq" id="WP_006564631.1">
    <property type="nucleotide sequence ID" value="NZ_AP019774.1"/>
</dbReference>
<evidence type="ECO:0000313" key="8">
    <source>
        <dbReference type="EMBL" id="BCD70971.1"/>
    </source>
</evidence>
<keyword evidence="10" id="KW-1185">Reference proteome</keyword>
<protein>
    <submittedName>
        <fullName evidence="8">ATP synthase subunit delta</fullName>
    </submittedName>
</protein>
<dbReference type="GO" id="GO:0046933">
    <property type="term" value="F:proton-transporting ATP synthase activity, rotational mechanism"/>
    <property type="evidence" value="ECO:0007669"/>
    <property type="project" value="InterPro"/>
</dbReference>